<keyword evidence="3" id="KW-1185">Reference proteome</keyword>
<dbReference type="OrthoDB" id="5171781at2"/>
<protein>
    <recommendedName>
        <fullName evidence="4">ABC transporter substrate-binding protein</fullName>
    </recommendedName>
</protein>
<dbReference type="RefSeq" id="WP_161896636.1">
    <property type="nucleotide sequence ID" value="NZ_BJOV01000005.1"/>
</dbReference>
<sequence>MSKHSTGEQNRHFIARPLVAGALVVILVVAVIAAWTHLGDDIDSSATSDAAACVDGPAKVAVVADPAIAPALQRIAQNYNDTQPVVRDKCVTVQVRPADARATLEGLTAKKWDTESFGPYPGAWVPESSVWSAKLQTSKAAILQGPPASLVTSPVRLVLQRRLAESINGRIDWKDLPGLTEANSLSVYGHREWGSLRIAMPNGPQSDASALAAQGVAAAVADTKGSLTAAQASSPQVKRAVEQLISAQLKVGDGSTASVVSFIGEQADPATAKVRAVPATEQSVYASTVDDKTAKVAVVSPSGATPVADYPVIKLAGDLVPAYVGDAIAEFFTFARKPPQMALITASGFRGAGPLPAPTATVPFGDVVDPLPAAEPAAMLAINRIVLPAAAG</sequence>
<evidence type="ECO:0000256" key="1">
    <source>
        <dbReference type="SAM" id="Phobius"/>
    </source>
</evidence>
<reference evidence="3" key="1">
    <citation type="submission" date="2019-06" db="EMBL/GenBank/DDBJ databases">
        <title>Gordonia isolated from sludge of a wastewater treatment plant.</title>
        <authorList>
            <person name="Tamura T."/>
            <person name="Aoyama K."/>
            <person name="Kang Y."/>
            <person name="Saito S."/>
            <person name="Akiyama N."/>
            <person name="Yazawa K."/>
            <person name="Gonoi T."/>
            <person name="Mikami Y."/>
        </authorList>
    </citation>
    <scope>NUCLEOTIDE SEQUENCE [LARGE SCALE GENOMIC DNA]</scope>
    <source>
        <strain evidence="3">NBRC 107696</strain>
    </source>
</reference>
<dbReference type="AlphaFoldDB" id="A0A7I9VCZ4"/>
<accession>A0A7I9VCZ4</accession>
<comment type="caution">
    <text evidence="2">The sequence shown here is derived from an EMBL/GenBank/DDBJ whole genome shotgun (WGS) entry which is preliminary data.</text>
</comment>
<name>A0A7I9VCZ4_9ACTN</name>
<gene>
    <name evidence="2" type="ORF">nbrc107696_35180</name>
</gene>
<dbReference type="EMBL" id="BJOV01000005">
    <property type="protein sequence ID" value="GEE03072.1"/>
    <property type="molecule type" value="Genomic_DNA"/>
</dbReference>
<keyword evidence="1" id="KW-1133">Transmembrane helix</keyword>
<keyword evidence="1" id="KW-0812">Transmembrane</keyword>
<organism evidence="2 3">
    <name type="scientific">Gordonia spumicola</name>
    <dbReference type="NCBI Taxonomy" id="589161"/>
    <lineage>
        <taxon>Bacteria</taxon>
        <taxon>Bacillati</taxon>
        <taxon>Actinomycetota</taxon>
        <taxon>Actinomycetes</taxon>
        <taxon>Mycobacteriales</taxon>
        <taxon>Gordoniaceae</taxon>
        <taxon>Gordonia</taxon>
    </lineage>
</organism>
<evidence type="ECO:0000313" key="2">
    <source>
        <dbReference type="EMBL" id="GEE03072.1"/>
    </source>
</evidence>
<proteinExistence type="predicted"/>
<feature type="transmembrane region" description="Helical" evidence="1">
    <location>
        <begin position="12"/>
        <end position="35"/>
    </location>
</feature>
<dbReference type="Proteomes" id="UP000444960">
    <property type="component" value="Unassembled WGS sequence"/>
</dbReference>
<evidence type="ECO:0008006" key="4">
    <source>
        <dbReference type="Google" id="ProtNLM"/>
    </source>
</evidence>
<keyword evidence="1" id="KW-0472">Membrane</keyword>
<evidence type="ECO:0000313" key="3">
    <source>
        <dbReference type="Proteomes" id="UP000444960"/>
    </source>
</evidence>